<sequence>MGTSSPDHRGPKLSRVKSPVRRFGDFFGPGAESWSKGDPWVSLDKDKSILPEDREDHWKLLDVKISKLVELTTEQNLYDINLSPALPQDEDHIRGDEACLSVEVTMFCSKRTAFTKWVPLGSPMRAYFSSTRASSAGASTSSGGVIVTLPQGARTSTLANSAWALVHDIAHLYEMVVGLNLIRNKLEGDLWVAREDATHTRSKFLTMENWVTQLEGSPTLEHGLAEICQQQIIELESELKAKEVVLKEAETICNR</sequence>
<keyword evidence="2" id="KW-1185">Reference proteome</keyword>
<evidence type="ECO:0000313" key="1">
    <source>
        <dbReference type="EMBL" id="KAG1361043.1"/>
    </source>
</evidence>
<organism evidence="1 2">
    <name type="scientific">Cocos nucifera</name>
    <name type="common">Coconut palm</name>
    <dbReference type="NCBI Taxonomy" id="13894"/>
    <lineage>
        <taxon>Eukaryota</taxon>
        <taxon>Viridiplantae</taxon>
        <taxon>Streptophyta</taxon>
        <taxon>Embryophyta</taxon>
        <taxon>Tracheophyta</taxon>
        <taxon>Spermatophyta</taxon>
        <taxon>Magnoliopsida</taxon>
        <taxon>Liliopsida</taxon>
        <taxon>Arecaceae</taxon>
        <taxon>Arecoideae</taxon>
        <taxon>Cocoseae</taxon>
        <taxon>Attaleinae</taxon>
        <taxon>Cocos</taxon>
    </lineage>
</organism>
<dbReference type="EMBL" id="CM017880">
    <property type="protein sequence ID" value="KAG1361043.1"/>
    <property type="molecule type" value="Genomic_DNA"/>
</dbReference>
<evidence type="ECO:0000313" key="2">
    <source>
        <dbReference type="Proteomes" id="UP000797356"/>
    </source>
</evidence>
<accession>A0A8K0IJX3</accession>
<dbReference type="Proteomes" id="UP000797356">
    <property type="component" value="Chromosome 9"/>
</dbReference>
<dbReference type="AlphaFoldDB" id="A0A8K0IJX3"/>
<gene>
    <name evidence="1" type="ORF">COCNU_09G005060</name>
</gene>
<proteinExistence type="predicted"/>
<reference evidence="1" key="1">
    <citation type="journal article" date="2017" name="Gigascience">
        <title>The genome draft of coconut (Cocos nucifera).</title>
        <authorList>
            <person name="Xiao Y."/>
            <person name="Xu P."/>
            <person name="Fan H."/>
            <person name="Baudouin L."/>
            <person name="Xia W."/>
            <person name="Bocs S."/>
            <person name="Xu J."/>
            <person name="Li Q."/>
            <person name="Guo A."/>
            <person name="Zhou L."/>
            <person name="Li J."/>
            <person name="Wu Y."/>
            <person name="Ma Z."/>
            <person name="Armero A."/>
            <person name="Issali A.E."/>
            <person name="Liu N."/>
            <person name="Peng M."/>
            <person name="Yang Y."/>
        </authorList>
    </citation>
    <scope>NUCLEOTIDE SEQUENCE</scope>
    <source>
        <tissue evidence="1">Spear leaf of Hainan Tall coconut</tissue>
    </source>
</reference>
<reference evidence="1" key="2">
    <citation type="submission" date="2019-07" db="EMBL/GenBank/DDBJ databases">
        <authorList>
            <person name="Yang Y."/>
            <person name="Bocs S."/>
            <person name="Baudouin L."/>
        </authorList>
    </citation>
    <scope>NUCLEOTIDE SEQUENCE</scope>
    <source>
        <tissue evidence="1">Spear leaf of Hainan Tall coconut</tissue>
    </source>
</reference>
<comment type="caution">
    <text evidence="1">The sequence shown here is derived from an EMBL/GenBank/DDBJ whole genome shotgun (WGS) entry which is preliminary data.</text>
</comment>
<protein>
    <submittedName>
        <fullName evidence="1">Uncharacterized protein</fullName>
    </submittedName>
</protein>
<name>A0A8K0IJX3_COCNU</name>